<dbReference type="EC" id="2.7.7.56" evidence="6"/>
<dbReference type="EMBL" id="CP003804">
    <property type="protein sequence ID" value="AGF47601.1"/>
    <property type="molecule type" value="Genomic_DNA"/>
</dbReference>
<dbReference type="NCBIfam" id="TIGR01966">
    <property type="entry name" value="RNasePH"/>
    <property type="match status" value="1"/>
</dbReference>
<dbReference type="PATRIC" id="fig|1208918.3.peg.299"/>
<dbReference type="InterPro" id="IPR020568">
    <property type="entry name" value="Ribosomal_Su5_D2-typ_SF"/>
</dbReference>
<keyword evidence="2 6" id="KW-0698">rRNA processing</keyword>
<dbReference type="FunFam" id="3.30.230.70:FF:000003">
    <property type="entry name" value="Ribonuclease PH"/>
    <property type="match status" value="1"/>
</dbReference>
<organism evidence="9 10">
    <name type="scientific">Candidatus Kinetoplastidibacterium crithidiae TCC036E</name>
    <dbReference type="NCBI Taxonomy" id="1208918"/>
    <lineage>
        <taxon>Bacteria</taxon>
        <taxon>Pseudomonadati</taxon>
        <taxon>Pseudomonadota</taxon>
        <taxon>Betaproteobacteria</taxon>
        <taxon>Candidatus Kinetoplastidibacterium</taxon>
    </lineage>
</organism>
<keyword evidence="5" id="KW-0694">RNA-binding</keyword>
<dbReference type="GO" id="GO:0009022">
    <property type="term" value="F:tRNA nucleotidyltransferase activity"/>
    <property type="evidence" value="ECO:0007669"/>
    <property type="project" value="UniProtKB-UniRule"/>
</dbReference>
<sequence length="235" mass="26329">MIIKRLFGRSFDQIRPFKIVKKFTSNSDASILISMGNTVVLCNANILDSVPDFMKGTNSPWITAEYSMLPSSTKVRMTREAVVGKQSGRTHEIQRLIGRSLRAAFDMKYSGEFTIKVDCDVLQADGGTRCASITGAYLAIVDILPVLYKKYSIRYDKKFEKIAAISVGLINNDILLDMDYKEDSNCDVDMNVVMDANGNFIEIQVTGEKIKFNKEKFDLMLSAAGHGILKLISYY</sequence>
<dbReference type="AlphaFoldDB" id="M1LU17"/>
<dbReference type="PROSITE" id="PS01277">
    <property type="entry name" value="RIBONUCLEASE_PH"/>
    <property type="match status" value="1"/>
</dbReference>
<evidence type="ECO:0000256" key="5">
    <source>
        <dbReference type="ARBA" id="ARBA00022884"/>
    </source>
</evidence>
<dbReference type="GO" id="GO:0000049">
    <property type="term" value="F:tRNA binding"/>
    <property type="evidence" value="ECO:0007669"/>
    <property type="project" value="UniProtKB-UniRule"/>
</dbReference>
<dbReference type="KEGG" id="kct:CDEE_0570"/>
<evidence type="ECO:0000259" key="8">
    <source>
        <dbReference type="Pfam" id="PF03725"/>
    </source>
</evidence>
<dbReference type="InterPro" id="IPR015847">
    <property type="entry name" value="ExoRNase_PH_dom2"/>
</dbReference>
<dbReference type="GO" id="GO:0008033">
    <property type="term" value="P:tRNA processing"/>
    <property type="evidence" value="ECO:0007669"/>
    <property type="project" value="UniProtKB-UniRule"/>
</dbReference>
<feature type="binding site" evidence="6">
    <location>
        <begin position="127"/>
        <end position="129"/>
    </location>
    <ligand>
        <name>phosphate</name>
        <dbReference type="ChEBI" id="CHEBI:43474"/>
        <note>substrate</note>
    </ligand>
</feature>
<dbReference type="PANTHER" id="PTHR11953:SF0">
    <property type="entry name" value="EXOSOME COMPLEX COMPONENT RRP41"/>
    <property type="match status" value="1"/>
</dbReference>
<feature type="domain" description="Exoribonuclease phosphorolytic" evidence="8">
    <location>
        <begin position="162"/>
        <end position="224"/>
    </location>
</feature>
<dbReference type="InterPro" id="IPR018336">
    <property type="entry name" value="RNase_PH_CS"/>
</dbReference>
<feature type="domain" description="Exoribonuclease phosphorolytic" evidence="7">
    <location>
        <begin position="13"/>
        <end position="142"/>
    </location>
</feature>
<dbReference type="Pfam" id="PF01138">
    <property type="entry name" value="RNase_PH"/>
    <property type="match status" value="1"/>
</dbReference>
<dbReference type="InterPro" id="IPR002381">
    <property type="entry name" value="RNase_PH_bac-type"/>
</dbReference>
<dbReference type="InterPro" id="IPR050080">
    <property type="entry name" value="RNase_PH"/>
</dbReference>
<dbReference type="Pfam" id="PF03725">
    <property type="entry name" value="RNase_PH_C"/>
    <property type="match status" value="1"/>
</dbReference>
<comment type="function">
    <text evidence="6">Phosphorolytic 3'-5' exoribonuclease that plays an important role in tRNA 3'-end maturation. Removes nucleotide residues following the 3'-CCA terminus of tRNAs; can also add nucleotides to the ends of RNA molecules by using nucleoside diphosphates as substrates, but this may not be physiologically important. Probably plays a role in initiation of 16S rRNA degradation (leading to ribosome degradation) during starvation.</text>
</comment>
<comment type="catalytic activity">
    <reaction evidence="6">
        <text>tRNA(n+1) + phosphate = tRNA(n) + a ribonucleoside 5'-diphosphate</text>
        <dbReference type="Rhea" id="RHEA:10628"/>
        <dbReference type="Rhea" id="RHEA-COMP:17343"/>
        <dbReference type="Rhea" id="RHEA-COMP:17344"/>
        <dbReference type="ChEBI" id="CHEBI:43474"/>
        <dbReference type="ChEBI" id="CHEBI:57930"/>
        <dbReference type="ChEBI" id="CHEBI:173114"/>
        <dbReference type="EC" id="2.7.7.56"/>
    </reaction>
</comment>
<dbReference type="InterPro" id="IPR001247">
    <property type="entry name" value="ExoRNase_PH_dom1"/>
</dbReference>
<dbReference type="HOGENOM" id="CLU_050858_0_0_4"/>
<dbReference type="eggNOG" id="COG0689">
    <property type="taxonomic scope" value="Bacteria"/>
</dbReference>
<dbReference type="InterPro" id="IPR036345">
    <property type="entry name" value="ExoRNase_PH_dom2_sf"/>
</dbReference>
<evidence type="ECO:0000313" key="10">
    <source>
        <dbReference type="Proteomes" id="UP000011686"/>
    </source>
</evidence>
<evidence type="ECO:0000256" key="6">
    <source>
        <dbReference type="HAMAP-Rule" id="MF_00564"/>
    </source>
</evidence>
<keyword evidence="6 9" id="KW-0808">Transferase</keyword>
<evidence type="ECO:0000313" key="9">
    <source>
        <dbReference type="EMBL" id="AGF47601.1"/>
    </source>
</evidence>
<evidence type="ECO:0000256" key="3">
    <source>
        <dbReference type="ARBA" id="ARBA00022555"/>
    </source>
</evidence>
<keyword evidence="4 6" id="KW-0819">tRNA processing</keyword>
<evidence type="ECO:0000256" key="4">
    <source>
        <dbReference type="ARBA" id="ARBA00022694"/>
    </source>
</evidence>
<dbReference type="SUPFAM" id="SSF55666">
    <property type="entry name" value="Ribonuclease PH domain 2-like"/>
    <property type="match status" value="1"/>
</dbReference>
<keyword evidence="6 9" id="KW-0548">Nucleotidyltransferase</keyword>
<evidence type="ECO:0000256" key="2">
    <source>
        <dbReference type="ARBA" id="ARBA00022552"/>
    </source>
</evidence>
<dbReference type="RefSeq" id="WP_015238567.1">
    <property type="nucleotide sequence ID" value="NC_020283.1"/>
</dbReference>
<dbReference type="STRING" id="1208918.CDEE_0570"/>
<gene>
    <name evidence="6" type="primary">rph</name>
    <name evidence="9" type="ORF">CDEE_0570</name>
</gene>
<keyword evidence="10" id="KW-1185">Reference proteome</keyword>
<reference evidence="9 10" key="1">
    <citation type="journal article" date="2013" name="Genome Biol. Evol.">
        <title>Genome evolution and phylogenomic analysis of candidatus kinetoplastibacterium, the betaproteobacterial endosymbionts of strigomonas and angomonas.</title>
        <authorList>
            <person name="Alves J.M."/>
            <person name="Serrano M.G."/>
            <person name="Maia da Silva F."/>
            <person name="Voegtly L.J."/>
            <person name="Matveyev A.V."/>
            <person name="Teixeira M.M."/>
            <person name="Camargo E.P."/>
            <person name="Buck G.A."/>
        </authorList>
    </citation>
    <scope>NUCLEOTIDE SEQUENCE [LARGE SCALE GENOMIC DNA]</scope>
    <source>
        <strain evidence="9 10">TCC036E</strain>
    </source>
</reference>
<evidence type="ECO:0000256" key="1">
    <source>
        <dbReference type="ARBA" id="ARBA00006678"/>
    </source>
</evidence>
<dbReference type="PANTHER" id="PTHR11953">
    <property type="entry name" value="EXOSOME COMPLEX COMPONENT"/>
    <property type="match status" value="1"/>
</dbReference>
<dbReference type="Proteomes" id="UP000011686">
    <property type="component" value="Chromosome"/>
</dbReference>
<dbReference type="Gene3D" id="3.30.230.70">
    <property type="entry name" value="GHMP Kinase, N-terminal domain"/>
    <property type="match status" value="1"/>
</dbReference>
<keyword evidence="3 6" id="KW-0820">tRNA-binding</keyword>
<dbReference type="InterPro" id="IPR027408">
    <property type="entry name" value="PNPase/RNase_PH_dom_sf"/>
</dbReference>
<comment type="subunit">
    <text evidence="6">Homohexameric ring arranged as a trimer of dimers.</text>
</comment>
<dbReference type="HAMAP" id="MF_00564">
    <property type="entry name" value="RNase_PH"/>
    <property type="match status" value="1"/>
</dbReference>
<protein>
    <recommendedName>
        <fullName evidence="6">Ribonuclease PH</fullName>
        <shortName evidence="6">RNase PH</shortName>
        <ecNumber evidence="6">2.7.7.56</ecNumber>
    </recommendedName>
    <alternativeName>
        <fullName evidence="6">tRNA nucleotidyltransferase</fullName>
    </alternativeName>
</protein>
<dbReference type="SUPFAM" id="SSF54211">
    <property type="entry name" value="Ribosomal protein S5 domain 2-like"/>
    <property type="match status" value="1"/>
</dbReference>
<accession>M1LU17</accession>
<name>M1LU17_9PROT</name>
<dbReference type="GO" id="GO:0000175">
    <property type="term" value="F:3'-5'-RNA exonuclease activity"/>
    <property type="evidence" value="ECO:0007669"/>
    <property type="project" value="UniProtKB-UniRule"/>
</dbReference>
<feature type="binding site" evidence="6">
    <location>
        <position position="89"/>
    </location>
    <ligand>
        <name>phosphate</name>
        <dbReference type="ChEBI" id="CHEBI:43474"/>
        <note>substrate</note>
    </ligand>
</feature>
<proteinExistence type="inferred from homology"/>
<comment type="similarity">
    <text evidence="1 6">Belongs to the RNase PH family.</text>
</comment>
<dbReference type="GO" id="GO:0031125">
    <property type="term" value="P:rRNA 3'-end processing"/>
    <property type="evidence" value="ECO:0007669"/>
    <property type="project" value="UniProtKB-ARBA"/>
</dbReference>
<evidence type="ECO:0000259" key="7">
    <source>
        <dbReference type="Pfam" id="PF01138"/>
    </source>
</evidence>
<dbReference type="GO" id="GO:0016075">
    <property type="term" value="P:rRNA catabolic process"/>
    <property type="evidence" value="ECO:0007669"/>
    <property type="project" value="UniProtKB-UniRule"/>
</dbReference>